<comment type="caution">
    <text evidence="1">The sequence shown here is derived from an EMBL/GenBank/DDBJ whole genome shotgun (WGS) entry which is preliminary data.</text>
</comment>
<protein>
    <submittedName>
        <fullName evidence="1">Uncharacterized protein</fullName>
    </submittedName>
</protein>
<reference evidence="1" key="1">
    <citation type="submission" date="2019-08" db="EMBL/GenBank/DDBJ databases">
        <authorList>
            <person name="Kucharzyk K."/>
            <person name="Murdoch R.W."/>
            <person name="Higgins S."/>
            <person name="Loffler F."/>
        </authorList>
    </citation>
    <scope>NUCLEOTIDE SEQUENCE</scope>
</reference>
<sequence>MADQIDFFSSLQPLAQPLGGRPQRIGDQVAHRTGGEQWGELAAQLQVIGAVHVHQDARPEHGSPQVAG</sequence>
<gene>
    <name evidence="1" type="ORF">SDC9_191437</name>
</gene>
<dbReference type="EMBL" id="VSSQ01102570">
    <property type="protein sequence ID" value="MPN43876.1"/>
    <property type="molecule type" value="Genomic_DNA"/>
</dbReference>
<evidence type="ECO:0000313" key="1">
    <source>
        <dbReference type="EMBL" id="MPN43876.1"/>
    </source>
</evidence>
<dbReference type="AlphaFoldDB" id="A0A645HZ60"/>
<accession>A0A645HZ60</accession>
<organism evidence="1">
    <name type="scientific">bioreactor metagenome</name>
    <dbReference type="NCBI Taxonomy" id="1076179"/>
    <lineage>
        <taxon>unclassified sequences</taxon>
        <taxon>metagenomes</taxon>
        <taxon>ecological metagenomes</taxon>
    </lineage>
</organism>
<name>A0A645HZ60_9ZZZZ</name>
<proteinExistence type="predicted"/>